<dbReference type="SUPFAM" id="SSF140860">
    <property type="entry name" value="Pseudo ankyrin repeat-like"/>
    <property type="match status" value="1"/>
</dbReference>
<proteinExistence type="predicted"/>
<sequence>MKSELFKLVFNNTVIRSNIFNQFQNKEIYGGRTSRYRWIQLINSPFLLIQYNYFDLFVQHWITVGCNNYHYKQLKLKNNIKIVSVAIQFNRLNFIKCLVEHNHLDLSIYLKDILSISVSRGKKDIVEYLRLLFSSNNGYYTHNYQYLELLDAFESNDLETVKRLSSMVSKSQLNELYEPLYKAISYGHTQLIDWLIDNRSDISNMFIGNRVIGKAIYNRQFHIPDLLLSKGYIEDREYQTSELGINFAQNDIYQWLSTTKLRINFTSTDFDEAAGNSSLEVIKWINDHSNQGCSKNAMYNAFVNLKFDIVKWLHENRTEGTRTIGYINSSAITKDAENLPFEMVKWYHQNRTEVFGSYFMDYAACYSLDVIKFLHYNRSESCSKRAMLNAGMSGQLEIFKFLKDNRTEGVPSDLIYHICSKGQLEMIQYLYETSEPNEYNWSWDLMDLAIKSSNLDLVKWIHQNTTFSSISNEFDIALSRKDFEMVQYLVDNKICSNDLESSILNHLKDPSLFIIEILDWIYGCRTSKYRWIQLINSPFLLIQYNYFDLFVQHWITVGCNNYHYKQLKLKNNIDIVKTAIRFNRTNFIKCLVDNNHLDLSIHSKGILDISVSIGKKDIVEYLKLAFGSDNVYLSPIYPSLELISACVSNDLETVKRLSPTIPNDQFKETYPPLYKAILHGHVQIIHWLINNRTDGDHSYYRMIGMALHNKQHHIPDLLLSKGYIEDREYRLSELGLLSTKDLYQWLSTTKIRINFTSNDFDLAARNSSLDVVKWINDHNNQGCSKNAMYNAFINLKFDTVKWLHENRTEGTHTIDFFNSSAIASDSDKNLAFEMVKWFNQNRTEGFTADFMDCVASFSLDIVKFLHQNRTEGCTSKAILNSGKAGQLEIFKFLKDNRTEDVPIELVSLVCSKGQLEMIQYLYETGEPDEYNWSLNLMDLAIKSSNLDLVKWIHQNTTHGCDINTFKFSLLEKDFEMVSISR</sequence>
<protein>
    <recommendedName>
        <fullName evidence="3">Ankyrin repeat protein</fullName>
    </recommendedName>
</protein>
<keyword evidence="2" id="KW-1185">Reference proteome</keyword>
<dbReference type="InterPro" id="IPR036770">
    <property type="entry name" value="Ankyrin_rpt-contain_sf"/>
</dbReference>
<dbReference type="PANTHER" id="PTHR46586">
    <property type="entry name" value="ANKYRIN REPEAT-CONTAINING PROTEIN"/>
    <property type="match status" value="1"/>
</dbReference>
<evidence type="ECO:0000313" key="1">
    <source>
        <dbReference type="EMBL" id="EFA84722.1"/>
    </source>
</evidence>
<dbReference type="RefSeq" id="XP_020436834.1">
    <property type="nucleotide sequence ID" value="XM_020572717.1"/>
</dbReference>
<accession>D3B098</accession>
<dbReference type="Pfam" id="PF13637">
    <property type="entry name" value="Ank_4"/>
    <property type="match status" value="1"/>
</dbReference>
<evidence type="ECO:0000313" key="2">
    <source>
        <dbReference type="Proteomes" id="UP000001396"/>
    </source>
</evidence>
<gene>
    <name evidence="1" type="ORF">PPL_01714</name>
</gene>
<dbReference type="SUPFAM" id="SSF48403">
    <property type="entry name" value="Ankyrin repeat"/>
    <property type="match status" value="2"/>
</dbReference>
<evidence type="ECO:0008006" key="3">
    <source>
        <dbReference type="Google" id="ProtNLM"/>
    </source>
</evidence>
<dbReference type="PANTHER" id="PTHR46586:SF3">
    <property type="entry name" value="ANKYRIN REPEAT-CONTAINING PROTEIN"/>
    <property type="match status" value="1"/>
</dbReference>
<name>D3B098_HETP5</name>
<comment type="caution">
    <text evidence="1">The sequence shown here is derived from an EMBL/GenBank/DDBJ whole genome shotgun (WGS) entry which is preliminary data.</text>
</comment>
<dbReference type="GeneID" id="31357242"/>
<reference evidence="1 2" key="1">
    <citation type="journal article" date="2011" name="Genome Res.">
        <title>Phylogeny-wide analysis of social amoeba genomes highlights ancient origins for complex intercellular communication.</title>
        <authorList>
            <person name="Heidel A.J."/>
            <person name="Lawal H.M."/>
            <person name="Felder M."/>
            <person name="Schilde C."/>
            <person name="Helps N.R."/>
            <person name="Tunggal B."/>
            <person name="Rivero F."/>
            <person name="John U."/>
            <person name="Schleicher M."/>
            <person name="Eichinger L."/>
            <person name="Platzer M."/>
            <person name="Noegel A.A."/>
            <person name="Schaap P."/>
            <person name="Gloeckner G."/>
        </authorList>
    </citation>
    <scope>NUCLEOTIDE SEQUENCE [LARGE SCALE GENOMIC DNA]</scope>
    <source>
        <strain evidence="2">ATCC 26659 / Pp 5 / PN500</strain>
    </source>
</reference>
<dbReference type="Proteomes" id="UP000001396">
    <property type="component" value="Unassembled WGS sequence"/>
</dbReference>
<dbReference type="AlphaFoldDB" id="D3B098"/>
<dbReference type="EMBL" id="ADBJ01000008">
    <property type="protein sequence ID" value="EFA84722.1"/>
    <property type="molecule type" value="Genomic_DNA"/>
</dbReference>
<dbReference type="InParanoid" id="D3B098"/>
<dbReference type="SMART" id="SM00248">
    <property type="entry name" value="ANK"/>
    <property type="match status" value="6"/>
</dbReference>
<dbReference type="InterPro" id="IPR052050">
    <property type="entry name" value="SecEffector_AnkRepeat"/>
</dbReference>
<dbReference type="Gene3D" id="1.25.40.20">
    <property type="entry name" value="Ankyrin repeat-containing domain"/>
    <property type="match status" value="4"/>
</dbReference>
<dbReference type="InterPro" id="IPR002110">
    <property type="entry name" value="Ankyrin_rpt"/>
</dbReference>
<organism evidence="1 2">
    <name type="scientific">Heterostelium pallidum (strain ATCC 26659 / Pp 5 / PN500)</name>
    <name type="common">Cellular slime mold</name>
    <name type="synonym">Polysphondylium pallidum</name>
    <dbReference type="NCBI Taxonomy" id="670386"/>
    <lineage>
        <taxon>Eukaryota</taxon>
        <taxon>Amoebozoa</taxon>
        <taxon>Evosea</taxon>
        <taxon>Eumycetozoa</taxon>
        <taxon>Dictyostelia</taxon>
        <taxon>Acytosteliales</taxon>
        <taxon>Acytosteliaceae</taxon>
        <taxon>Heterostelium</taxon>
    </lineage>
</organism>
<dbReference type="STRING" id="670386.D3B098"/>